<name>A0A4R2KUA7_9GAMM</name>
<dbReference type="Pfam" id="PF00702">
    <property type="entry name" value="Hydrolase"/>
    <property type="match status" value="1"/>
</dbReference>
<comment type="caution">
    <text evidence="4">The sequence shown here is derived from an EMBL/GenBank/DDBJ whole genome shotgun (WGS) entry which is preliminary data.</text>
</comment>
<dbReference type="AlphaFoldDB" id="A0A4R2KUA7"/>
<dbReference type="GO" id="GO:0044281">
    <property type="term" value="P:small molecule metabolic process"/>
    <property type="evidence" value="ECO:0007669"/>
    <property type="project" value="UniProtKB-ARBA"/>
</dbReference>
<sequence>MIRAVLFDWGNTLMRDLPGMHGPMAYWPRVEVLPGAAAMLAALRERGLGTALATNAADSDVALIRVALARGGLADFLDHIVCAGELGITKPDPAFFHAALARLGVVPVEAVMVGDSWTVDVQGARAAGLRAVWLAPPGTPRRSGAGVHTIHGLAELPVWLHGLG</sequence>
<proteinExistence type="predicted"/>
<evidence type="ECO:0000313" key="5">
    <source>
        <dbReference type="Proteomes" id="UP000295765"/>
    </source>
</evidence>
<dbReference type="InterPro" id="IPR051400">
    <property type="entry name" value="HAD-like_hydrolase"/>
</dbReference>
<dbReference type="EMBL" id="SLWY01000030">
    <property type="protein sequence ID" value="TCO76387.1"/>
    <property type="molecule type" value="Genomic_DNA"/>
</dbReference>
<dbReference type="InterPro" id="IPR036412">
    <property type="entry name" value="HAD-like_sf"/>
</dbReference>
<evidence type="ECO:0000256" key="3">
    <source>
        <dbReference type="ARBA" id="ARBA00022842"/>
    </source>
</evidence>
<comment type="cofactor">
    <cofactor evidence="1">
        <name>Mg(2+)</name>
        <dbReference type="ChEBI" id="CHEBI:18420"/>
    </cofactor>
</comment>
<dbReference type="RefSeq" id="WP_132545633.1">
    <property type="nucleotide sequence ID" value="NZ_SLWY01000030.1"/>
</dbReference>
<keyword evidence="3" id="KW-0460">Magnesium</keyword>
<dbReference type="GO" id="GO:0016787">
    <property type="term" value="F:hydrolase activity"/>
    <property type="evidence" value="ECO:0007669"/>
    <property type="project" value="UniProtKB-KW"/>
</dbReference>
<organism evidence="4 5">
    <name type="scientific">Plasticicumulans lactativorans</name>
    <dbReference type="NCBI Taxonomy" id="1133106"/>
    <lineage>
        <taxon>Bacteria</taxon>
        <taxon>Pseudomonadati</taxon>
        <taxon>Pseudomonadota</taxon>
        <taxon>Gammaproteobacteria</taxon>
        <taxon>Candidatus Competibacteraceae</taxon>
        <taxon>Plasticicumulans</taxon>
    </lineage>
</organism>
<dbReference type="InterPro" id="IPR006439">
    <property type="entry name" value="HAD-SF_hydro_IA"/>
</dbReference>
<accession>A0A4R2KUA7</accession>
<reference evidence="4 5" key="1">
    <citation type="submission" date="2019-03" db="EMBL/GenBank/DDBJ databases">
        <title>Genomic Encyclopedia of Type Strains, Phase IV (KMG-IV): sequencing the most valuable type-strain genomes for metagenomic binning, comparative biology and taxonomic classification.</title>
        <authorList>
            <person name="Goeker M."/>
        </authorList>
    </citation>
    <scope>NUCLEOTIDE SEQUENCE [LARGE SCALE GENOMIC DNA]</scope>
    <source>
        <strain evidence="4 5">DSM 25287</strain>
    </source>
</reference>
<dbReference type="InterPro" id="IPR023214">
    <property type="entry name" value="HAD_sf"/>
</dbReference>
<dbReference type="Gene3D" id="3.40.50.1000">
    <property type="entry name" value="HAD superfamily/HAD-like"/>
    <property type="match status" value="1"/>
</dbReference>
<evidence type="ECO:0000313" key="4">
    <source>
        <dbReference type="EMBL" id="TCO76387.1"/>
    </source>
</evidence>
<evidence type="ECO:0000256" key="2">
    <source>
        <dbReference type="ARBA" id="ARBA00022801"/>
    </source>
</evidence>
<dbReference type="NCBIfam" id="TIGR01509">
    <property type="entry name" value="HAD-SF-IA-v3"/>
    <property type="match status" value="1"/>
</dbReference>
<dbReference type="SUPFAM" id="SSF56784">
    <property type="entry name" value="HAD-like"/>
    <property type="match status" value="1"/>
</dbReference>
<dbReference type="OrthoDB" id="6196267at2"/>
<dbReference type="PANTHER" id="PTHR46470:SF4">
    <property type="entry name" value="5-AMINO-6-(5-PHOSPHO-D-RIBITYLAMINO)URACIL PHOSPHATASE YIGB"/>
    <property type="match status" value="1"/>
</dbReference>
<gene>
    <name evidence="4" type="ORF">EV699_13010</name>
</gene>
<dbReference type="PANTHER" id="PTHR46470">
    <property type="entry name" value="N-ACYLNEURAMINATE-9-PHOSPHATASE"/>
    <property type="match status" value="1"/>
</dbReference>
<keyword evidence="2 4" id="KW-0378">Hydrolase</keyword>
<protein>
    <submittedName>
        <fullName evidence="4">Putative hydrolase of the HAD superfamily</fullName>
    </submittedName>
</protein>
<keyword evidence="5" id="KW-1185">Reference proteome</keyword>
<evidence type="ECO:0000256" key="1">
    <source>
        <dbReference type="ARBA" id="ARBA00001946"/>
    </source>
</evidence>
<dbReference type="NCBIfam" id="TIGR01549">
    <property type="entry name" value="HAD-SF-IA-v1"/>
    <property type="match status" value="1"/>
</dbReference>
<dbReference type="Proteomes" id="UP000295765">
    <property type="component" value="Unassembled WGS sequence"/>
</dbReference>